<dbReference type="SUPFAM" id="SSF51215">
    <property type="entry name" value="Regulatory protein AraC"/>
    <property type="match status" value="1"/>
</dbReference>
<dbReference type="AlphaFoldDB" id="A0A1I5X531"/>
<dbReference type="InterPro" id="IPR009057">
    <property type="entry name" value="Homeodomain-like_sf"/>
</dbReference>
<dbReference type="InterPro" id="IPR020449">
    <property type="entry name" value="Tscrpt_reg_AraC-type_HTH"/>
</dbReference>
<dbReference type="PROSITE" id="PS00041">
    <property type="entry name" value="HTH_ARAC_FAMILY_1"/>
    <property type="match status" value="1"/>
</dbReference>
<dbReference type="Pfam" id="PF02311">
    <property type="entry name" value="AraC_binding"/>
    <property type="match status" value="1"/>
</dbReference>
<keyword evidence="3" id="KW-0804">Transcription</keyword>
<dbReference type="InterPro" id="IPR014710">
    <property type="entry name" value="RmlC-like_jellyroll"/>
</dbReference>
<reference evidence="5 6" key="1">
    <citation type="submission" date="2016-10" db="EMBL/GenBank/DDBJ databases">
        <authorList>
            <person name="de Groot N.N."/>
        </authorList>
    </citation>
    <scope>NUCLEOTIDE SEQUENCE [LARGE SCALE GENOMIC DNA]</scope>
    <source>
        <strain evidence="5 6">DSM 20678</strain>
    </source>
</reference>
<dbReference type="Gene3D" id="1.10.10.60">
    <property type="entry name" value="Homeodomain-like"/>
    <property type="match status" value="2"/>
</dbReference>
<keyword evidence="2" id="KW-0238">DNA-binding</keyword>
<dbReference type="STRING" id="937334.SAMN05444406_1229"/>
<dbReference type="OrthoDB" id="9782911at2"/>
<dbReference type="PRINTS" id="PR00032">
    <property type="entry name" value="HTHARAC"/>
</dbReference>
<dbReference type="Gene3D" id="2.60.120.10">
    <property type="entry name" value="Jelly Rolls"/>
    <property type="match status" value="1"/>
</dbReference>
<dbReference type="Pfam" id="PF12833">
    <property type="entry name" value="HTH_18"/>
    <property type="match status" value="1"/>
</dbReference>
<dbReference type="PROSITE" id="PS01124">
    <property type="entry name" value="HTH_ARAC_FAMILY_2"/>
    <property type="match status" value="1"/>
</dbReference>
<sequence>MTGYSTHKVKSAPFLVKVTHSKRRGHFTMPVQHYHEHYEIYYLLNGERNYFIQDRIYAIKKGDIVLIYKNVVHRTIDSSIPDHERLLVDFTDEALNAVSSKERALLLQAFDMNSPVIRLEPYEQIMVEHLLNKMLQEEQAKAPGYNICLRAYLLELLVLLVRLRGQKRKSLAETIEASDPLHQKISEIVQYINGHYSQELSLTTLSKTFYISPYYLSRLFKRVTGFNFVEYLNLIRVKEAQKLLQGTDMKIIEVAQRVGFGSVAHFGRTFKSITSLSPSDYRKTFKSTREPATEG</sequence>
<dbReference type="SMART" id="SM00342">
    <property type="entry name" value="HTH_ARAC"/>
    <property type="match status" value="1"/>
</dbReference>
<dbReference type="GO" id="GO:0043565">
    <property type="term" value="F:sequence-specific DNA binding"/>
    <property type="evidence" value="ECO:0007669"/>
    <property type="project" value="InterPro"/>
</dbReference>
<evidence type="ECO:0000256" key="3">
    <source>
        <dbReference type="ARBA" id="ARBA00023163"/>
    </source>
</evidence>
<dbReference type="GO" id="GO:0003700">
    <property type="term" value="F:DNA-binding transcription factor activity"/>
    <property type="evidence" value="ECO:0007669"/>
    <property type="project" value="InterPro"/>
</dbReference>
<evidence type="ECO:0000313" key="5">
    <source>
        <dbReference type="EMBL" id="SFQ27048.1"/>
    </source>
</evidence>
<dbReference type="EMBL" id="FOXR01000022">
    <property type="protein sequence ID" value="SFQ27048.1"/>
    <property type="molecule type" value="Genomic_DNA"/>
</dbReference>
<proteinExistence type="predicted"/>
<keyword evidence="1" id="KW-0805">Transcription regulation</keyword>
<dbReference type="RefSeq" id="WP_025747764.1">
    <property type="nucleotide sequence ID" value="NZ_FOXR01000022.1"/>
</dbReference>
<feature type="domain" description="HTH araC/xylS-type" evidence="4">
    <location>
        <begin position="186"/>
        <end position="284"/>
    </location>
</feature>
<name>A0A1I5X531_9FIRM</name>
<dbReference type="InterPro" id="IPR003313">
    <property type="entry name" value="AraC-bd"/>
</dbReference>
<organism evidence="5 6">
    <name type="scientific">Caldicoprobacter faecalis</name>
    <dbReference type="NCBI Taxonomy" id="937334"/>
    <lineage>
        <taxon>Bacteria</taxon>
        <taxon>Bacillati</taxon>
        <taxon>Bacillota</taxon>
        <taxon>Clostridia</taxon>
        <taxon>Caldicoprobacterales</taxon>
        <taxon>Caldicoprobacteraceae</taxon>
        <taxon>Caldicoprobacter</taxon>
    </lineage>
</organism>
<dbReference type="InterPro" id="IPR018060">
    <property type="entry name" value="HTH_AraC"/>
</dbReference>
<evidence type="ECO:0000259" key="4">
    <source>
        <dbReference type="PROSITE" id="PS01124"/>
    </source>
</evidence>
<dbReference type="PANTHER" id="PTHR43280">
    <property type="entry name" value="ARAC-FAMILY TRANSCRIPTIONAL REGULATOR"/>
    <property type="match status" value="1"/>
</dbReference>
<dbReference type="InterPro" id="IPR018062">
    <property type="entry name" value="HTH_AraC-typ_CS"/>
</dbReference>
<dbReference type="SUPFAM" id="SSF46689">
    <property type="entry name" value="Homeodomain-like"/>
    <property type="match status" value="2"/>
</dbReference>
<evidence type="ECO:0000256" key="2">
    <source>
        <dbReference type="ARBA" id="ARBA00023125"/>
    </source>
</evidence>
<dbReference type="InterPro" id="IPR037923">
    <property type="entry name" value="HTH-like"/>
</dbReference>
<dbReference type="Proteomes" id="UP000198577">
    <property type="component" value="Unassembled WGS sequence"/>
</dbReference>
<evidence type="ECO:0000313" key="6">
    <source>
        <dbReference type="Proteomes" id="UP000198577"/>
    </source>
</evidence>
<keyword evidence="6" id="KW-1185">Reference proteome</keyword>
<evidence type="ECO:0000256" key="1">
    <source>
        <dbReference type="ARBA" id="ARBA00023015"/>
    </source>
</evidence>
<protein>
    <submittedName>
        <fullName evidence="5">AraC-like ligand binding domain-containing protein</fullName>
    </submittedName>
</protein>
<accession>A0A1I5X531</accession>
<gene>
    <name evidence="5" type="ORF">SAMN05444406_1229</name>
</gene>
<dbReference type="PANTHER" id="PTHR43280:SF28">
    <property type="entry name" value="HTH-TYPE TRANSCRIPTIONAL ACTIVATOR RHAS"/>
    <property type="match status" value="1"/>
</dbReference>